<evidence type="ECO:0000259" key="1">
    <source>
        <dbReference type="Pfam" id="PF03235"/>
    </source>
</evidence>
<gene>
    <name evidence="2" type="ORF">EJA10_07555</name>
</gene>
<sequence length="570" mass="66597">MSFQTPITIKEAISKIDKKEYLLPSIQREFVWKNDQIERLFDSIMKGYPVGAFLFWAVSGENVNNYQFYEFIREYHEKDNRHNPKANLTGVNSLTAILDGQQRLTSLYVGLKGTFAVRAPYKRIYEKKKLYLNLLKPSERLDYRYDFRFLSEKELGDFNQNEYLWFPVGEILNFNDFSDIFRYITSNSITDNFASECLTLLFQKVNVDGVINYFLETSKELDKVLNIFIRVNSGGTPLSYSDLLLSIATAQWKNEDARETITHFVDELNDFGDGFDFDKDLVLKACLVLSDFSDITFKVDNFNSTNMKIIENNWDQISTSLKLAVELVSSFGYNFKTLTANYVIIPIAYYVHQKGNPKNIVQHPNFQKVRTEIKKFTIVSLLKRIFGGQPDNVLRPMREIIKNMQGDFSFDELKNNLRITNKSLKIDVDDINDLMYTKYGNKYAFSLLSLLYPTLDYRNNFHQDHIFPKSILKSKSKLRKLGLNEQSITFCNENVDYIGNIQLLEGTPNIIKSDTPFENWINDTFSDQQEKLDYMKKHHIPIVQLNVGNFEEFLKEREKIMIAELKKILL</sequence>
<dbReference type="OrthoDB" id="9798761at2"/>
<dbReference type="Proteomes" id="UP000279911">
    <property type="component" value="Unassembled WGS sequence"/>
</dbReference>
<feature type="domain" description="GmrSD restriction endonucleases N-terminal" evidence="1">
    <location>
        <begin position="9"/>
        <end position="246"/>
    </location>
</feature>
<comment type="caution">
    <text evidence="2">The sequence shown here is derived from an EMBL/GenBank/DDBJ whole genome shotgun (WGS) entry which is preliminary data.</text>
</comment>
<evidence type="ECO:0000313" key="3">
    <source>
        <dbReference type="Proteomes" id="UP000279911"/>
    </source>
</evidence>
<dbReference type="RefSeq" id="WP_125479411.1">
    <property type="nucleotide sequence ID" value="NZ_RSFW01000010.1"/>
</dbReference>
<reference evidence="3" key="1">
    <citation type="submission" date="2018-12" db="EMBL/GenBank/DDBJ databases">
        <title>Bacillus chawlae sp. nov., Bacillus glennii sp. nov., and Bacillus saganii sp. nov. Isolated from the Vehicle Assembly Building at Kennedy Space Center where the Viking Spacecraft were Assembled.</title>
        <authorList>
            <person name="Seuylemezian A."/>
            <person name="Vaishampayan P."/>
        </authorList>
    </citation>
    <scope>NUCLEOTIDE SEQUENCE [LARGE SCALE GENOMIC DNA]</scope>
    <source>
        <strain evidence="3">DSM 13966</strain>
    </source>
</reference>
<evidence type="ECO:0000313" key="2">
    <source>
        <dbReference type="EMBL" id="RSD27630.1"/>
    </source>
</evidence>
<dbReference type="PANTHER" id="PTHR37292:SF2">
    <property type="entry name" value="DUF262 DOMAIN-CONTAINING PROTEIN"/>
    <property type="match status" value="1"/>
</dbReference>
<dbReference type="Pfam" id="PF03235">
    <property type="entry name" value="GmrSD_N"/>
    <property type="match status" value="1"/>
</dbReference>
<dbReference type="AlphaFoldDB" id="A0A3R9E765"/>
<name>A0A3R9E765_9BACI</name>
<dbReference type="PANTHER" id="PTHR37292">
    <property type="entry name" value="VNG6097C"/>
    <property type="match status" value="1"/>
</dbReference>
<protein>
    <submittedName>
        <fullName evidence="2">DUF262 domain-containing protein</fullName>
    </submittedName>
</protein>
<dbReference type="InterPro" id="IPR004919">
    <property type="entry name" value="GmrSD_N"/>
</dbReference>
<organism evidence="2 3">
    <name type="scientific">Mesobacillus subterraneus</name>
    <dbReference type="NCBI Taxonomy" id="285983"/>
    <lineage>
        <taxon>Bacteria</taxon>
        <taxon>Bacillati</taxon>
        <taxon>Bacillota</taxon>
        <taxon>Bacilli</taxon>
        <taxon>Bacillales</taxon>
        <taxon>Bacillaceae</taxon>
        <taxon>Mesobacillus</taxon>
    </lineage>
</organism>
<proteinExistence type="predicted"/>
<accession>A0A3R9E765</accession>
<dbReference type="EMBL" id="RSFW01000010">
    <property type="protein sequence ID" value="RSD27630.1"/>
    <property type="molecule type" value="Genomic_DNA"/>
</dbReference>